<evidence type="ECO:0000256" key="8">
    <source>
        <dbReference type="RuleBase" id="RU000673"/>
    </source>
</evidence>
<keyword evidence="7" id="KW-0963">Cytoplasm</keyword>
<evidence type="ECO:0000256" key="1">
    <source>
        <dbReference type="ARBA" id="ARBA00013260"/>
    </source>
</evidence>
<evidence type="ECO:0000313" key="11">
    <source>
        <dbReference type="Proteomes" id="UP000178925"/>
    </source>
</evidence>
<dbReference type="NCBIfam" id="TIGR00447">
    <property type="entry name" value="pth"/>
    <property type="match status" value="1"/>
</dbReference>
<dbReference type="GO" id="GO:0005737">
    <property type="term" value="C:cytoplasm"/>
    <property type="evidence" value="ECO:0007669"/>
    <property type="project" value="UniProtKB-SubCell"/>
</dbReference>
<protein>
    <recommendedName>
        <fullName evidence="6 7">Peptidyl-tRNA hydrolase</fullName>
        <shortName evidence="7">Pth</shortName>
        <ecNumber evidence="1 7">3.1.1.29</ecNumber>
    </recommendedName>
</protein>
<dbReference type="GO" id="GO:0006515">
    <property type="term" value="P:protein quality control for misfolded or incompletely synthesized proteins"/>
    <property type="evidence" value="ECO:0007669"/>
    <property type="project" value="UniProtKB-UniRule"/>
</dbReference>
<reference evidence="10 11" key="1">
    <citation type="journal article" date="2016" name="Nat. Commun.">
        <title>Thousands of microbial genomes shed light on interconnected biogeochemical processes in an aquifer system.</title>
        <authorList>
            <person name="Anantharaman K."/>
            <person name="Brown C.T."/>
            <person name="Hug L.A."/>
            <person name="Sharon I."/>
            <person name="Castelle C.J."/>
            <person name="Probst A.J."/>
            <person name="Thomas B.C."/>
            <person name="Singh A."/>
            <person name="Wilkins M.J."/>
            <person name="Karaoz U."/>
            <person name="Brodie E.L."/>
            <person name="Williams K.H."/>
            <person name="Hubbard S.S."/>
            <person name="Banfield J.F."/>
        </authorList>
    </citation>
    <scope>NUCLEOTIDE SEQUENCE [LARGE SCALE GENOMIC DNA]</scope>
</reference>
<feature type="site" description="Discriminates between blocked and unblocked aminoacyl-tRNA" evidence="7">
    <location>
        <position position="9"/>
    </location>
</feature>
<comment type="function">
    <text evidence="7">Catalyzes the release of premature peptidyl moieties from peptidyl-tRNA molecules trapped in stalled 50S ribosomal subunits, and thus maintains levels of free tRNAs and 50S ribosomes.</text>
</comment>
<feature type="active site" description="Proton acceptor" evidence="7">
    <location>
        <position position="19"/>
    </location>
</feature>
<feature type="binding site" evidence="7">
    <location>
        <position position="68"/>
    </location>
    <ligand>
        <name>tRNA</name>
        <dbReference type="ChEBI" id="CHEBI:17843"/>
    </ligand>
</feature>
<dbReference type="CDD" id="cd00462">
    <property type="entry name" value="PTH"/>
    <property type="match status" value="1"/>
</dbReference>
<evidence type="ECO:0000256" key="6">
    <source>
        <dbReference type="ARBA" id="ARBA00050038"/>
    </source>
</evidence>
<evidence type="ECO:0000256" key="7">
    <source>
        <dbReference type="HAMAP-Rule" id="MF_00083"/>
    </source>
</evidence>
<evidence type="ECO:0000256" key="5">
    <source>
        <dbReference type="ARBA" id="ARBA00038063"/>
    </source>
</evidence>
<comment type="caution">
    <text evidence="10">The sequence shown here is derived from an EMBL/GenBank/DDBJ whole genome shotgun (WGS) entry which is preliminary data.</text>
</comment>
<sequence>MKFIIGLGNPGEKYKNTRHNTGFVVLDALAGALNAEAFRFEKKFNADVAQAQWRNEKILLVKPQTFMNNSGLAVRAILNFHALLPKRLGLIAHRNADLAAVLTVIHDDVDFALGTFKLQQNRSAGGHKGVQSIITHLKTQNFTRARIGIATPLLRKKIPPEKFVLDNFLPEEKKTLQKITPEIIAAILKK</sequence>
<keyword evidence="3 7" id="KW-0378">Hydrolase</keyword>
<proteinExistence type="inferred from homology"/>
<feature type="binding site" evidence="7">
    <location>
        <position position="66"/>
    </location>
    <ligand>
        <name>tRNA</name>
        <dbReference type="ChEBI" id="CHEBI:17843"/>
    </ligand>
</feature>
<dbReference type="PROSITE" id="PS01195">
    <property type="entry name" value="PEPT_TRNA_HYDROL_1"/>
    <property type="match status" value="1"/>
</dbReference>
<dbReference type="GO" id="GO:0004045">
    <property type="term" value="F:peptidyl-tRNA hydrolase activity"/>
    <property type="evidence" value="ECO:0007669"/>
    <property type="project" value="UniProtKB-UniRule"/>
</dbReference>
<dbReference type="EC" id="3.1.1.29" evidence="1 7"/>
<comment type="similarity">
    <text evidence="5 7 9">Belongs to the PTH family.</text>
</comment>
<comment type="subcellular location">
    <subcellularLocation>
        <location evidence="7">Cytoplasm</location>
    </subcellularLocation>
</comment>
<evidence type="ECO:0000256" key="4">
    <source>
        <dbReference type="ARBA" id="ARBA00022884"/>
    </source>
</evidence>
<dbReference type="STRING" id="1797995.A2242_02835"/>
<dbReference type="HAMAP" id="MF_00083">
    <property type="entry name" value="Pept_tRNA_hydro_bact"/>
    <property type="match status" value="1"/>
</dbReference>
<evidence type="ECO:0000256" key="2">
    <source>
        <dbReference type="ARBA" id="ARBA00022555"/>
    </source>
</evidence>
<keyword evidence="2 7" id="KW-0820">tRNA-binding</keyword>
<comment type="catalytic activity">
    <reaction evidence="7 8">
        <text>an N-acyl-L-alpha-aminoacyl-tRNA + H2O = an N-acyl-L-amino acid + a tRNA + H(+)</text>
        <dbReference type="Rhea" id="RHEA:54448"/>
        <dbReference type="Rhea" id="RHEA-COMP:10123"/>
        <dbReference type="Rhea" id="RHEA-COMP:13883"/>
        <dbReference type="ChEBI" id="CHEBI:15377"/>
        <dbReference type="ChEBI" id="CHEBI:15378"/>
        <dbReference type="ChEBI" id="CHEBI:59874"/>
        <dbReference type="ChEBI" id="CHEBI:78442"/>
        <dbReference type="ChEBI" id="CHEBI:138191"/>
        <dbReference type="EC" id="3.1.1.29"/>
    </reaction>
</comment>
<dbReference type="PANTHER" id="PTHR17224:SF1">
    <property type="entry name" value="PEPTIDYL-TRNA HYDROLASE"/>
    <property type="match status" value="1"/>
</dbReference>
<evidence type="ECO:0000313" key="10">
    <source>
        <dbReference type="EMBL" id="OGF27735.1"/>
    </source>
</evidence>
<dbReference type="SUPFAM" id="SSF53178">
    <property type="entry name" value="Peptidyl-tRNA hydrolase-like"/>
    <property type="match status" value="1"/>
</dbReference>
<keyword evidence="4 7" id="KW-0694">RNA-binding</keyword>
<feature type="site" description="Stabilizes the basic form of H active site to accept a proton" evidence="7">
    <location>
        <position position="107"/>
    </location>
</feature>
<dbReference type="PANTHER" id="PTHR17224">
    <property type="entry name" value="PEPTIDYL-TRNA HYDROLASE"/>
    <property type="match status" value="1"/>
</dbReference>
<accession>A0A1F5SM04</accession>
<evidence type="ECO:0000256" key="3">
    <source>
        <dbReference type="ARBA" id="ARBA00022801"/>
    </source>
</evidence>
<dbReference type="GO" id="GO:0000049">
    <property type="term" value="F:tRNA binding"/>
    <property type="evidence" value="ECO:0007669"/>
    <property type="project" value="UniProtKB-UniRule"/>
</dbReference>
<dbReference type="InterPro" id="IPR036416">
    <property type="entry name" value="Pept_tRNA_hydro_sf"/>
</dbReference>
<feature type="binding site" evidence="7">
    <location>
        <position position="14"/>
    </location>
    <ligand>
        <name>tRNA</name>
        <dbReference type="ChEBI" id="CHEBI:17843"/>
    </ligand>
</feature>
<comment type="caution">
    <text evidence="7">Lacks conserved residue(s) required for the propagation of feature annotation.</text>
</comment>
<dbReference type="EMBL" id="MFGC01000023">
    <property type="protein sequence ID" value="OGF27735.1"/>
    <property type="molecule type" value="Genomic_DNA"/>
</dbReference>
<dbReference type="InterPro" id="IPR018171">
    <property type="entry name" value="Pept_tRNA_hydro_CS"/>
</dbReference>
<dbReference type="InterPro" id="IPR001328">
    <property type="entry name" value="Pept_tRNA_hydro"/>
</dbReference>
<dbReference type="AlphaFoldDB" id="A0A1F5SM04"/>
<dbReference type="Pfam" id="PF01195">
    <property type="entry name" value="Pept_tRNA_hydro"/>
    <property type="match status" value="1"/>
</dbReference>
<name>A0A1F5SM04_9BACT</name>
<dbReference type="Proteomes" id="UP000178925">
    <property type="component" value="Unassembled WGS sequence"/>
</dbReference>
<dbReference type="Gene3D" id="3.40.50.1470">
    <property type="entry name" value="Peptidyl-tRNA hydrolase"/>
    <property type="match status" value="1"/>
</dbReference>
<dbReference type="GO" id="GO:0072344">
    <property type="term" value="P:rescue of stalled ribosome"/>
    <property type="evidence" value="ECO:0007669"/>
    <property type="project" value="UniProtKB-UniRule"/>
</dbReference>
<comment type="function">
    <text evidence="7">Hydrolyzes ribosome-free peptidyl-tRNAs (with 1 or more amino acids incorporated), which drop off the ribosome during protein synthesis, or as a result of ribosome stalling.</text>
</comment>
<evidence type="ECO:0000256" key="9">
    <source>
        <dbReference type="RuleBase" id="RU004320"/>
    </source>
</evidence>
<comment type="subunit">
    <text evidence="7">Monomer.</text>
</comment>
<gene>
    <name evidence="7" type="primary">pth</name>
    <name evidence="10" type="ORF">A2242_02835</name>
</gene>
<organism evidence="10 11">
    <name type="scientific">Candidatus Falkowbacteria bacterium RIFOXYA2_FULL_47_9</name>
    <dbReference type="NCBI Taxonomy" id="1797995"/>
    <lineage>
        <taxon>Bacteria</taxon>
        <taxon>Candidatus Falkowiibacteriota</taxon>
    </lineage>
</organism>